<keyword evidence="1" id="KW-1133">Transmembrane helix</keyword>
<dbReference type="EMBL" id="CP037968">
    <property type="protein sequence ID" value="QYZ78437.1"/>
    <property type="molecule type" value="Genomic_DNA"/>
</dbReference>
<gene>
    <name evidence="2" type="ORF">E2N92_02815</name>
</gene>
<evidence type="ECO:0000313" key="3">
    <source>
        <dbReference type="Proteomes" id="UP000826709"/>
    </source>
</evidence>
<feature type="transmembrane region" description="Helical" evidence="1">
    <location>
        <begin position="12"/>
        <end position="38"/>
    </location>
</feature>
<evidence type="ECO:0000256" key="1">
    <source>
        <dbReference type="SAM" id="Phobius"/>
    </source>
</evidence>
<proteinExistence type="predicted"/>
<accession>A0A8G1EG10</accession>
<keyword evidence="3" id="KW-1185">Reference proteome</keyword>
<dbReference type="RefSeq" id="WP_220682192.1">
    <property type="nucleotide sequence ID" value="NZ_CP037968.1"/>
</dbReference>
<keyword evidence="1" id="KW-0812">Transmembrane</keyword>
<evidence type="ECO:0000313" key="2">
    <source>
        <dbReference type="EMBL" id="QYZ78437.1"/>
    </source>
</evidence>
<protein>
    <submittedName>
        <fullName evidence="2">Uncharacterized protein</fullName>
    </submittedName>
</protein>
<reference evidence="2" key="2">
    <citation type="submission" date="2019-03" db="EMBL/GenBank/DDBJ databases">
        <authorList>
            <person name="Chen S.-C."/>
            <person name="Wu S.-Y."/>
            <person name="Lai M.-C."/>
        </authorList>
    </citation>
    <scope>NUCLEOTIDE SEQUENCE</scope>
    <source>
        <strain evidence="2">ML15</strain>
    </source>
</reference>
<reference evidence="2" key="1">
    <citation type="journal article" date="2005" name="Int. J. Syst. Evol. Microbiol.">
        <title>Methanofollis formosanus sp. nov., isolated from a fish pond.</title>
        <authorList>
            <person name="Wu S.Y."/>
            <person name="Chen S.C."/>
            <person name="Lai M.C."/>
        </authorList>
    </citation>
    <scope>NUCLEOTIDE SEQUENCE</scope>
    <source>
        <strain evidence="2">ML15</strain>
    </source>
</reference>
<name>A0A8G1EG10_9EURY</name>
<dbReference type="Proteomes" id="UP000826709">
    <property type="component" value="Chromosome"/>
</dbReference>
<keyword evidence="1" id="KW-0472">Membrane</keyword>
<organism evidence="2 3">
    <name type="scientific">Methanofollis formosanus</name>
    <dbReference type="NCBI Taxonomy" id="299308"/>
    <lineage>
        <taxon>Archaea</taxon>
        <taxon>Methanobacteriati</taxon>
        <taxon>Methanobacteriota</taxon>
        <taxon>Stenosarchaea group</taxon>
        <taxon>Methanomicrobia</taxon>
        <taxon>Methanomicrobiales</taxon>
        <taxon>Methanomicrobiaceae</taxon>
        <taxon>Methanofollis</taxon>
    </lineage>
</organism>
<dbReference type="AlphaFoldDB" id="A0A8G1EG10"/>
<dbReference type="KEGG" id="mfk:E2N92_02815"/>
<feature type="transmembrane region" description="Helical" evidence="1">
    <location>
        <begin position="78"/>
        <end position="95"/>
    </location>
</feature>
<sequence length="107" mass="12349">MGLKIGQKMAYSGLFASFILSGFLIARIKTVLVTFWQIKPDFFDFRRAGPCRIEIWTRIGRRTDPCPERPSLDLDARIGAWIGLISLWPEIFGFYQNIGFFSHILSF</sequence>